<keyword evidence="2" id="KW-1185">Reference proteome</keyword>
<sequence>MSDAVKAIFPAHPIEEVSNFEPKNILTNRKYYELDLLDTNSVEITHNESPNGSSDSKMKIKRLSHKTWAHNPDTAKKINRKFQGIGITLITKMFFTFHCMTKITIVLGSYGLAKIVQKTFQTGLRTGSRFLDQYKKIPPKNP</sequence>
<comment type="caution">
    <text evidence="1">The sequence shown here is derived from an EMBL/GenBank/DDBJ whole genome shotgun (WGS) entry which is preliminary data.</text>
</comment>
<evidence type="ECO:0000313" key="1">
    <source>
        <dbReference type="EMBL" id="KAI4313311.1"/>
    </source>
</evidence>
<proteinExistence type="predicted"/>
<protein>
    <submittedName>
        <fullName evidence="1">Uncharacterized protein</fullName>
    </submittedName>
</protein>
<accession>A0ACB9LQ12</accession>
<dbReference type="Proteomes" id="UP000828941">
    <property type="component" value="Chromosome 11"/>
</dbReference>
<gene>
    <name evidence="1" type="ORF">L6164_026302</name>
</gene>
<reference evidence="1 2" key="1">
    <citation type="journal article" date="2022" name="DNA Res.">
        <title>Chromosomal-level genome assembly of the orchid tree Bauhinia variegata (Leguminosae; Cercidoideae) supports the allotetraploid origin hypothesis of Bauhinia.</title>
        <authorList>
            <person name="Zhong Y."/>
            <person name="Chen Y."/>
            <person name="Zheng D."/>
            <person name="Pang J."/>
            <person name="Liu Y."/>
            <person name="Luo S."/>
            <person name="Meng S."/>
            <person name="Qian L."/>
            <person name="Wei D."/>
            <person name="Dai S."/>
            <person name="Zhou R."/>
        </authorList>
    </citation>
    <scope>NUCLEOTIDE SEQUENCE [LARGE SCALE GENOMIC DNA]</scope>
    <source>
        <strain evidence="1">BV-YZ2020</strain>
    </source>
</reference>
<name>A0ACB9LQ12_BAUVA</name>
<dbReference type="EMBL" id="CM039436">
    <property type="protein sequence ID" value="KAI4313311.1"/>
    <property type="molecule type" value="Genomic_DNA"/>
</dbReference>
<organism evidence="1 2">
    <name type="scientific">Bauhinia variegata</name>
    <name type="common">Purple orchid tree</name>
    <name type="synonym">Phanera variegata</name>
    <dbReference type="NCBI Taxonomy" id="167791"/>
    <lineage>
        <taxon>Eukaryota</taxon>
        <taxon>Viridiplantae</taxon>
        <taxon>Streptophyta</taxon>
        <taxon>Embryophyta</taxon>
        <taxon>Tracheophyta</taxon>
        <taxon>Spermatophyta</taxon>
        <taxon>Magnoliopsida</taxon>
        <taxon>eudicotyledons</taxon>
        <taxon>Gunneridae</taxon>
        <taxon>Pentapetalae</taxon>
        <taxon>rosids</taxon>
        <taxon>fabids</taxon>
        <taxon>Fabales</taxon>
        <taxon>Fabaceae</taxon>
        <taxon>Cercidoideae</taxon>
        <taxon>Cercideae</taxon>
        <taxon>Bauhiniinae</taxon>
        <taxon>Bauhinia</taxon>
    </lineage>
</organism>
<evidence type="ECO:0000313" key="2">
    <source>
        <dbReference type="Proteomes" id="UP000828941"/>
    </source>
</evidence>